<proteinExistence type="predicted"/>
<accession>A0A5B1L8R0</accession>
<dbReference type="InterPro" id="IPR009057">
    <property type="entry name" value="Homeodomain-like_sf"/>
</dbReference>
<dbReference type="AlphaFoldDB" id="A0A5B1L8R0"/>
<keyword evidence="1 2" id="KW-0238">DNA-binding</keyword>
<comment type="caution">
    <text evidence="4">The sequence shown here is derived from an EMBL/GenBank/DDBJ whole genome shotgun (WGS) entry which is preliminary data.</text>
</comment>
<evidence type="ECO:0000256" key="2">
    <source>
        <dbReference type="PROSITE-ProRule" id="PRU00335"/>
    </source>
</evidence>
<dbReference type="RefSeq" id="WP_149729645.1">
    <property type="nucleotide sequence ID" value="NZ_VUJV01000006.1"/>
</dbReference>
<dbReference type="PROSITE" id="PS01081">
    <property type="entry name" value="HTH_TETR_1"/>
    <property type="match status" value="1"/>
</dbReference>
<dbReference type="GO" id="GO:0003700">
    <property type="term" value="F:DNA-binding transcription factor activity"/>
    <property type="evidence" value="ECO:0007669"/>
    <property type="project" value="TreeGrafter"/>
</dbReference>
<evidence type="ECO:0000259" key="3">
    <source>
        <dbReference type="PROSITE" id="PS50977"/>
    </source>
</evidence>
<protein>
    <submittedName>
        <fullName evidence="4">TetR/AcrR family transcriptional regulator</fullName>
    </submittedName>
</protein>
<dbReference type="Gene3D" id="1.10.357.10">
    <property type="entry name" value="Tetracycline Repressor, domain 2"/>
    <property type="match status" value="1"/>
</dbReference>
<reference evidence="4 5" key="2">
    <citation type="submission" date="2019-09" db="EMBL/GenBank/DDBJ databases">
        <authorList>
            <person name="Jin C."/>
        </authorList>
    </citation>
    <scope>NUCLEOTIDE SEQUENCE [LARGE SCALE GENOMIC DNA]</scope>
    <source>
        <strain evidence="4 5">BN130099</strain>
    </source>
</reference>
<sequence>MTTPPVPEGLVESPTEDPTATKILDAALAEFTDFGIRRVSVDNIAARAGVHRTTVYRYFSTKAEILQASAVKWLHDTFSTIYDEIQTLPPDERVVEGFARAVGACYASPLTARVLGSDTDAGLRSLTVDAGPVIGMVSAVFVHWLWEGDESGSSEDAAGTAEVLVRLGLSFVLTPDSHFDMRSPDVRRDFARRYLLPLMTVL</sequence>
<name>A0A5B1L8R0_9ACTN</name>
<evidence type="ECO:0000313" key="4">
    <source>
        <dbReference type="EMBL" id="KAA1416975.1"/>
    </source>
</evidence>
<feature type="domain" description="HTH tetR-type" evidence="3">
    <location>
        <begin position="17"/>
        <end position="77"/>
    </location>
</feature>
<keyword evidence="5" id="KW-1185">Reference proteome</keyword>
<dbReference type="EMBL" id="VUJV01000006">
    <property type="protein sequence ID" value="KAA1416975.1"/>
    <property type="molecule type" value="Genomic_DNA"/>
</dbReference>
<gene>
    <name evidence="4" type="ORF">F0U44_17495</name>
</gene>
<dbReference type="PRINTS" id="PR00455">
    <property type="entry name" value="HTHTETR"/>
</dbReference>
<dbReference type="InterPro" id="IPR023772">
    <property type="entry name" value="DNA-bd_HTH_TetR-type_CS"/>
</dbReference>
<organism evidence="4 5">
    <name type="scientific">Nocardioides humilatus</name>
    <dbReference type="NCBI Taxonomy" id="2607660"/>
    <lineage>
        <taxon>Bacteria</taxon>
        <taxon>Bacillati</taxon>
        <taxon>Actinomycetota</taxon>
        <taxon>Actinomycetes</taxon>
        <taxon>Propionibacteriales</taxon>
        <taxon>Nocardioidaceae</taxon>
        <taxon>Nocardioides</taxon>
    </lineage>
</organism>
<dbReference type="Pfam" id="PF18556">
    <property type="entry name" value="TetR_C_35"/>
    <property type="match status" value="1"/>
</dbReference>
<dbReference type="PANTHER" id="PTHR30055:SF153">
    <property type="entry name" value="HTH-TYPE TRANSCRIPTIONAL REPRESSOR RV3405C"/>
    <property type="match status" value="1"/>
</dbReference>
<dbReference type="GO" id="GO:0000976">
    <property type="term" value="F:transcription cis-regulatory region binding"/>
    <property type="evidence" value="ECO:0007669"/>
    <property type="project" value="TreeGrafter"/>
</dbReference>
<dbReference type="SUPFAM" id="SSF46689">
    <property type="entry name" value="Homeodomain-like"/>
    <property type="match status" value="1"/>
</dbReference>
<dbReference type="Proteomes" id="UP000325003">
    <property type="component" value="Unassembled WGS sequence"/>
</dbReference>
<dbReference type="Pfam" id="PF00440">
    <property type="entry name" value="TetR_N"/>
    <property type="match status" value="1"/>
</dbReference>
<evidence type="ECO:0000256" key="1">
    <source>
        <dbReference type="ARBA" id="ARBA00023125"/>
    </source>
</evidence>
<evidence type="ECO:0000313" key="5">
    <source>
        <dbReference type="Proteomes" id="UP000325003"/>
    </source>
</evidence>
<dbReference type="InterPro" id="IPR040611">
    <property type="entry name" value="AlkX_C"/>
</dbReference>
<reference evidence="4 5" key="1">
    <citation type="submission" date="2019-09" db="EMBL/GenBank/DDBJ databases">
        <title>Nocardioides panacisoli sp. nov., isolated from the soil of a ginseng field.</title>
        <authorList>
            <person name="Cho C."/>
        </authorList>
    </citation>
    <scope>NUCLEOTIDE SEQUENCE [LARGE SCALE GENOMIC DNA]</scope>
    <source>
        <strain evidence="4 5">BN130099</strain>
    </source>
</reference>
<dbReference type="PANTHER" id="PTHR30055">
    <property type="entry name" value="HTH-TYPE TRANSCRIPTIONAL REGULATOR RUTR"/>
    <property type="match status" value="1"/>
</dbReference>
<dbReference type="PROSITE" id="PS50977">
    <property type="entry name" value="HTH_TETR_2"/>
    <property type="match status" value="1"/>
</dbReference>
<feature type="DNA-binding region" description="H-T-H motif" evidence="2">
    <location>
        <begin position="40"/>
        <end position="59"/>
    </location>
</feature>
<dbReference type="InterPro" id="IPR001647">
    <property type="entry name" value="HTH_TetR"/>
</dbReference>
<dbReference type="InterPro" id="IPR050109">
    <property type="entry name" value="HTH-type_TetR-like_transc_reg"/>
</dbReference>